<keyword evidence="4 10" id="KW-0812">Transmembrane</keyword>
<accession>A0A545VHH3</accession>
<evidence type="ECO:0000256" key="9">
    <source>
        <dbReference type="SAM" id="MobiDB-lite"/>
    </source>
</evidence>
<dbReference type="PANTHER" id="PTHR24223:SF404">
    <property type="entry name" value="ABC MULTIDRUG TRANSPORTER (EUROFUNG)-RELATED"/>
    <property type="match status" value="1"/>
</dbReference>
<evidence type="ECO:0000256" key="2">
    <source>
        <dbReference type="ARBA" id="ARBA00022448"/>
    </source>
</evidence>
<keyword evidence="3" id="KW-1003">Cell membrane</keyword>
<organism evidence="13 14">
    <name type="scientific">Cordyceps javanica</name>
    <dbReference type="NCBI Taxonomy" id="43265"/>
    <lineage>
        <taxon>Eukaryota</taxon>
        <taxon>Fungi</taxon>
        <taxon>Dikarya</taxon>
        <taxon>Ascomycota</taxon>
        <taxon>Pezizomycotina</taxon>
        <taxon>Sordariomycetes</taxon>
        <taxon>Hypocreomycetidae</taxon>
        <taxon>Hypocreales</taxon>
        <taxon>Cordycipitaceae</taxon>
        <taxon>Cordyceps</taxon>
    </lineage>
</organism>
<evidence type="ECO:0000256" key="5">
    <source>
        <dbReference type="ARBA" id="ARBA00022741"/>
    </source>
</evidence>
<dbReference type="FunFam" id="1.20.1560.10:FF:000055">
    <property type="entry name" value="ABC multidrug transporter (Eurofung)"/>
    <property type="match status" value="1"/>
</dbReference>
<gene>
    <name evidence="13" type="ORF">IF1G_01119</name>
</gene>
<dbReference type="PROSITE" id="PS00211">
    <property type="entry name" value="ABC_TRANSPORTER_1"/>
    <property type="match status" value="1"/>
</dbReference>
<feature type="transmembrane region" description="Helical" evidence="10">
    <location>
        <begin position="308"/>
        <end position="328"/>
    </location>
</feature>
<protein>
    <submittedName>
        <fullName evidence="13">ABC multidrug transporter</fullName>
    </submittedName>
</protein>
<comment type="caution">
    <text evidence="13">The sequence shown here is derived from an EMBL/GenBank/DDBJ whole genome shotgun (WGS) entry which is preliminary data.</text>
</comment>
<dbReference type="Pfam" id="PF00005">
    <property type="entry name" value="ABC_tran"/>
    <property type="match status" value="2"/>
</dbReference>
<feature type="domain" description="ABC transmembrane type-1" evidence="12">
    <location>
        <begin position="895"/>
        <end position="1177"/>
    </location>
</feature>
<feature type="transmembrane region" description="Helical" evidence="10">
    <location>
        <begin position="400"/>
        <end position="425"/>
    </location>
</feature>
<keyword evidence="5" id="KW-0547">Nucleotide-binding</keyword>
<feature type="transmembrane region" description="Helical" evidence="10">
    <location>
        <begin position="892"/>
        <end position="916"/>
    </location>
</feature>
<dbReference type="InterPro" id="IPR003593">
    <property type="entry name" value="AAA+_ATPase"/>
</dbReference>
<keyword evidence="6" id="KW-0067">ATP-binding</keyword>
<dbReference type="GO" id="GO:0005524">
    <property type="term" value="F:ATP binding"/>
    <property type="evidence" value="ECO:0007669"/>
    <property type="project" value="UniProtKB-KW"/>
</dbReference>
<dbReference type="InterPro" id="IPR017871">
    <property type="entry name" value="ABC_transporter-like_CS"/>
</dbReference>
<dbReference type="InterPro" id="IPR027417">
    <property type="entry name" value="P-loop_NTPase"/>
</dbReference>
<dbReference type="PROSITE" id="PS50929">
    <property type="entry name" value="ABC_TM1F"/>
    <property type="match status" value="2"/>
</dbReference>
<evidence type="ECO:0000256" key="7">
    <source>
        <dbReference type="ARBA" id="ARBA00022989"/>
    </source>
</evidence>
<dbReference type="InterPro" id="IPR003439">
    <property type="entry name" value="ABC_transporter-like_ATP-bd"/>
</dbReference>
<dbReference type="InterPro" id="IPR044746">
    <property type="entry name" value="ABCC_6TM_D1"/>
</dbReference>
<dbReference type="Gene3D" id="1.20.1560.10">
    <property type="entry name" value="ABC transporter type 1, transmembrane domain"/>
    <property type="match status" value="2"/>
</dbReference>
<dbReference type="EMBL" id="SPUK01000001">
    <property type="protein sequence ID" value="TQW01188.1"/>
    <property type="molecule type" value="Genomic_DNA"/>
</dbReference>
<feature type="domain" description="ABC transporter" evidence="11">
    <location>
        <begin position="605"/>
        <end position="832"/>
    </location>
</feature>
<feature type="transmembrane region" description="Helical" evidence="10">
    <location>
        <begin position="153"/>
        <end position="171"/>
    </location>
</feature>
<dbReference type="InterPro" id="IPR056227">
    <property type="entry name" value="TMD0_ABC"/>
</dbReference>
<evidence type="ECO:0000256" key="3">
    <source>
        <dbReference type="ARBA" id="ARBA00022475"/>
    </source>
</evidence>
<keyword evidence="8 10" id="KW-0472">Membrane</keyword>
<dbReference type="Gene3D" id="3.40.50.300">
    <property type="entry name" value="P-loop containing nucleotide triphosphate hydrolases"/>
    <property type="match status" value="2"/>
</dbReference>
<dbReference type="GO" id="GO:0140359">
    <property type="term" value="F:ABC-type transporter activity"/>
    <property type="evidence" value="ECO:0007669"/>
    <property type="project" value="InterPro"/>
</dbReference>
<evidence type="ECO:0000313" key="14">
    <source>
        <dbReference type="Proteomes" id="UP000315783"/>
    </source>
</evidence>
<dbReference type="SUPFAM" id="SSF52540">
    <property type="entry name" value="P-loop containing nucleoside triphosphate hydrolases"/>
    <property type="match status" value="2"/>
</dbReference>
<feature type="transmembrane region" description="Helical" evidence="10">
    <location>
        <begin position="1111"/>
        <end position="1140"/>
    </location>
</feature>
<feature type="region of interest" description="Disordered" evidence="9">
    <location>
        <begin position="823"/>
        <end position="845"/>
    </location>
</feature>
<keyword evidence="14" id="KW-1185">Reference proteome</keyword>
<dbReference type="FunFam" id="1.20.1560.10:FF:000066">
    <property type="entry name" value="ABC multidrug transporter (Eurofung)"/>
    <property type="match status" value="1"/>
</dbReference>
<dbReference type="OrthoDB" id="6500128at2759"/>
<dbReference type="CDD" id="cd03244">
    <property type="entry name" value="ABCC_MRP_domain2"/>
    <property type="match status" value="1"/>
</dbReference>
<sequence>MASCDARFGPRVDTVCRSFDFTLYFEDVVFGAVPNAVFIVIAVIAAVGLFRQQNIVKHSALLGSKLGVFSALFVFQLVFLALRIENTHLHTRASIAVDVLSLVATCAASVLSWLQHHRSEQPSTTLTLYLSALVPLDIARVRTLWLMTPHDPAAFSVKTVGLVLTAAVLVLESTGKRGSLRQPEKLAHSGPEPFMGFWGITGYVWVLGTLSRGYSNFLTVDDLPELDYRIAADKLHYQLQSCLKKADLSKKNAFVVACGRAFAWSFLSAIIPRLFLVGLKFAQPFMINNVLEFIGNRNAPQNIGNGLIGAYAMIYCGMAISMALYRYYLNRFIIRLRGGLISVIYQQTVEARSVDLGSVDGLALMGADVERISTGFRTIHEVWAAPIEIIIAVYLLERQIFVACIVPGLLVLSFVFMAFVIASLAKKYQRAWIEKVEERLLLTTNMLANMRTVKMLGLSSRMFSVIYKARDVEIENSARYRWTLIGQIFFSNSPLVLAPVVTFIVFVAISNARHDTSFLATKAFTSLSLIALLTEPTLTLIQAIPSVYECLSSFDRMQEYCRQPTHPGLLPPAGNANVNEGKTLDIALQSMPSQKLDLGEAVVTFAGQNFAWTDSGPAVLNNLNASILKGRFTAVVGRTGSGKSTLLESILGETTNVNGFTKRRFVSAAYCSQVPWLVNGSLKSNITYGSSAPIDERWYRTVVSACGLDNDIDNFPGGDDTEVGDNGNKLSGGQRQRVSLARAVFSREQVILLDDVFSGVDNANIAHISENLFGPSGLLRRNGFTTVLVTHSRYLMMMADDVLVVDQGSIVESRTVASLQSSSGFSSGFQIEDPTDDDDESSREVRPAGVQALTRIATAEDRVSALNEEAADLKRTHGVPSVYRYYMHSSGYLKVVMMLCSGALYVFCSEFGVIWIDLWSAANAKHPGHANNGMYLGVYGALGVISGVLLFFLCWLVFVNMISVSSRNLHTHLLTAVVGASLLFYQETDLGSITNRFSQDMELIGIELPIIIVNHLAAFFECIAKMLLLAVFGRYLTASLPIFLAAIYIIQRIYLRTSRQVRLLDIEAKAPVYLQFLESKNGAATLRAFGWQRSCQLALQRLLNRSQRPVYLLYCIQQWLALVLDALVSALVLILIAIVVTWRDKFSPGSVGVSLVTVMTFNSALTQLIKMWTSLETSIGAVGRIKEFKDNTVPEEEELGILQPESPPPNWPNAGNIDFRNIVASYKENGPSVLKGLTLSIKAGEKVAICGRSGSGKTSLILSLLHMIHIDGELIVDKVNIHNLMPNELRALINIVPQEPFLMPGSVRDNVDPFEVAEDEAIVASLRRLGLWDRIETAGGIDSNMPLTSWSVGERQLICMARAMVRKSPILILDEATSSVDHKTEEIMQDVLETEFAGRTVLSVVHRLGYIERYDKVAVLQKGELMEFDAPAKLLAQPSSILSAMKKAGTRGSSSSLSSGDDE</sequence>
<evidence type="ECO:0000259" key="12">
    <source>
        <dbReference type="PROSITE" id="PS50929"/>
    </source>
</evidence>
<dbReference type="CDD" id="cd18579">
    <property type="entry name" value="ABC_6TM_ABCC_D1"/>
    <property type="match status" value="1"/>
</dbReference>
<feature type="transmembrane region" description="Helical" evidence="10">
    <location>
        <begin position="1026"/>
        <end position="1050"/>
    </location>
</feature>
<feature type="transmembrane region" description="Helical" evidence="10">
    <location>
        <begin position="62"/>
        <end position="82"/>
    </location>
</feature>
<dbReference type="PROSITE" id="PS50893">
    <property type="entry name" value="ABC_TRANSPORTER_2"/>
    <property type="match status" value="2"/>
</dbReference>
<dbReference type="SMART" id="SM00382">
    <property type="entry name" value="AAA"/>
    <property type="match status" value="2"/>
</dbReference>
<dbReference type="SUPFAM" id="SSF90123">
    <property type="entry name" value="ABC transporter transmembrane region"/>
    <property type="match status" value="2"/>
</dbReference>
<feature type="transmembrane region" description="Helical" evidence="10">
    <location>
        <begin position="489"/>
        <end position="509"/>
    </location>
</feature>
<dbReference type="InterPro" id="IPR011527">
    <property type="entry name" value="ABC1_TM_dom"/>
</dbReference>
<name>A0A545VHH3_9HYPO</name>
<evidence type="ECO:0000256" key="4">
    <source>
        <dbReference type="ARBA" id="ARBA00022692"/>
    </source>
</evidence>
<dbReference type="InterPro" id="IPR036640">
    <property type="entry name" value="ABC1_TM_sf"/>
</dbReference>
<dbReference type="GO" id="GO:0005886">
    <property type="term" value="C:plasma membrane"/>
    <property type="evidence" value="ECO:0007669"/>
    <property type="project" value="UniProtKB-SubCell"/>
</dbReference>
<feature type="transmembrane region" description="Helical" evidence="10">
    <location>
        <begin position="936"/>
        <end position="958"/>
    </location>
</feature>
<evidence type="ECO:0000256" key="10">
    <source>
        <dbReference type="SAM" id="Phobius"/>
    </source>
</evidence>
<dbReference type="CDD" id="cd18580">
    <property type="entry name" value="ABC_6TM_ABCC_D2"/>
    <property type="match status" value="1"/>
</dbReference>
<evidence type="ECO:0000256" key="6">
    <source>
        <dbReference type="ARBA" id="ARBA00022840"/>
    </source>
</evidence>
<dbReference type="STRING" id="43265.A0A545VHH3"/>
<evidence type="ECO:0000313" key="13">
    <source>
        <dbReference type="EMBL" id="TQW01188.1"/>
    </source>
</evidence>
<dbReference type="GO" id="GO:0016887">
    <property type="term" value="F:ATP hydrolysis activity"/>
    <property type="evidence" value="ECO:0007669"/>
    <property type="project" value="InterPro"/>
</dbReference>
<dbReference type="Proteomes" id="UP000315783">
    <property type="component" value="Unassembled WGS sequence"/>
</dbReference>
<feature type="domain" description="ABC transmembrane type-1" evidence="12">
    <location>
        <begin position="274"/>
        <end position="549"/>
    </location>
</feature>
<comment type="subcellular location">
    <subcellularLocation>
        <location evidence="1">Cell membrane</location>
        <topology evidence="1">Multi-pass membrane protein</topology>
    </subcellularLocation>
</comment>
<reference evidence="13 14" key="1">
    <citation type="journal article" date="2019" name="Appl. Microbiol. Biotechnol.">
        <title>Genome sequence of Isaria javanica and comparative genome analysis insights into family S53 peptidase evolution in fungal entomopathogens.</title>
        <authorList>
            <person name="Lin R."/>
            <person name="Zhang X."/>
            <person name="Xin B."/>
            <person name="Zou M."/>
            <person name="Gao Y."/>
            <person name="Qin F."/>
            <person name="Hu Q."/>
            <person name="Xie B."/>
            <person name="Cheng X."/>
        </authorList>
    </citation>
    <scope>NUCLEOTIDE SEQUENCE [LARGE SCALE GENOMIC DNA]</scope>
    <source>
        <strain evidence="13 14">IJ1G</strain>
    </source>
</reference>
<dbReference type="InterPro" id="IPR044726">
    <property type="entry name" value="ABCC_6TM_D2"/>
</dbReference>
<evidence type="ECO:0000256" key="1">
    <source>
        <dbReference type="ARBA" id="ARBA00004651"/>
    </source>
</evidence>
<proteinExistence type="predicted"/>
<dbReference type="FunFam" id="3.40.50.300:FF:000163">
    <property type="entry name" value="Multidrug resistance-associated protein member 4"/>
    <property type="match status" value="1"/>
</dbReference>
<dbReference type="InterPro" id="IPR050173">
    <property type="entry name" value="ABC_transporter_C-like"/>
</dbReference>
<feature type="transmembrane region" description="Helical" evidence="10">
    <location>
        <begin position="253"/>
        <end position="276"/>
    </location>
</feature>
<dbReference type="Pfam" id="PF00664">
    <property type="entry name" value="ABC_membrane"/>
    <property type="match status" value="2"/>
</dbReference>
<keyword evidence="7 10" id="KW-1133">Transmembrane helix</keyword>
<evidence type="ECO:0000256" key="8">
    <source>
        <dbReference type="ARBA" id="ARBA00023136"/>
    </source>
</evidence>
<feature type="transmembrane region" description="Helical" evidence="10">
    <location>
        <begin position="28"/>
        <end position="50"/>
    </location>
</feature>
<dbReference type="PANTHER" id="PTHR24223">
    <property type="entry name" value="ATP-BINDING CASSETTE SUB-FAMILY C"/>
    <property type="match status" value="1"/>
</dbReference>
<keyword evidence="2" id="KW-0813">Transport</keyword>
<dbReference type="Pfam" id="PF24357">
    <property type="entry name" value="TMD0_ABC"/>
    <property type="match status" value="1"/>
</dbReference>
<feature type="domain" description="ABC transporter" evidence="11">
    <location>
        <begin position="1217"/>
        <end position="1447"/>
    </location>
</feature>
<evidence type="ECO:0000259" key="11">
    <source>
        <dbReference type="PROSITE" id="PS50893"/>
    </source>
</evidence>